<evidence type="ECO:0000256" key="2">
    <source>
        <dbReference type="SAM" id="Phobius"/>
    </source>
</evidence>
<protein>
    <submittedName>
        <fullName evidence="3">Uncharacterized protein</fullName>
    </submittedName>
</protein>
<evidence type="ECO:0000313" key="4">
    <source>
        <dbReference type="Proteomes" id="UP000625568"/>
    </source>
</evidence>
<dbReference type="RefSeq" id="WP_123806722.1">
    <property type="nucleotide sequence ID" value="NZ_CABVPR010000025.1"/>
</dbReference>
<gene>
    <name evidence="3" type="ORF">I6K02_18640</name>
</gene>
<keyword evidence="2" id="KW-1133">Transmembrane helix</keyword>
<dbReference type="EMBL" id="CP069483">
    <property type="protein sequence ID" value="QRO80350.1"/>
    <property type="molecule type" value="Genomic_DNA"/>
</dbReference>
<feature type="transmembrane region" description="Helical" evidence="2">
    <location>
        <begin position="179"/>
        <end position="201"/>
    </location>
</feature>
<reference evidence="3 4" key="1">
    <citation type="submission" date="2021-02" db="EMBL/GenBank/DDBJ databases">
        <title>FDA dAtabase for Regulatory Grade micrObial Sequences (FDA-ARGOS): Supporting development and validation of Infectious Disease Dx tests.</title>
        <authorList>
            <person name="Minogue T."/>
            <person name="Wolcott M."/>
            <person name="Wasieloski L."/>
            <person name="Aguilar W."/>
            <person name="Moore D."/>
            <person name="Jaissle J."/>
            <person name="Tallon L."/>
            <person name="Sadzewicz L."/>
            <person name="Zhao X."/>
            <person name="Boylan J."/>
            <person name="Ott S."/>
            <person name="Bowen H."/>
            <person name="Vavikolanu K."/>
            <person name="Mehta A."/>
            <person name="Aluvathingal J."/>
            <person name="Nadendla S."/>
            <person name="Yan Y."/>
            <person name="Sichtig H."/>
        </authorList>
    </citation>
    <scope>NUCLEOTIDE SEQUENCE [LARGE SCALE GENOMIC DNA]</scope>
    <source>
        <strain evidence="3 4">FDAARGOS_1272</strain>
    </source>
</reference>
<dbReference type="AlphaFoldDB" id="A0A892IHQ2"/>
<sequence>MATNGRQRADAQLKELADRYGVFYSSHTSAQRLFRRILMALRVHGREVELCSWFAYRVYCTLARRGAGTTALHGPFAPAIRQVGAKLASRQTIVESIRRCSDDADFIRFSARTASDRRSPIAESGLNAAYRNAAALLRPVIRAEQRVKPPAAATGYARHDAERHAHSETSRGTGQRSKLTTIALALAAGMFVGALVAFIVLHGRAGWMYWLYNRDSTAFIIR</sequence>
<evidence type="ECO:0000313" key="3">
    <source>
        <dbReference type="EMBL" id="QRO80350.1"/>
    </source>
</evidence>
<evidence type="ECO:0000256" key="1">
    <source>
        <dbReference type="SAM" id="MobiDB-lite"/>
    </source>
</evidence>
<dbReference type="GeneID" id="93130300"/>
<feature type="compositionally biased region" description="Basic and acidic residues" evidence="1">
    <location>
        <begin position="157"/>
        <end position="169"/>
    </location>
</feature>
<keyword evidence="2" id="KW-0472">Membrane</keyword>
<accession>A0A892IHQ2</accession>
<organism evidence="3 4">
    <name type="scientific">Burkholderia dolosa</name>
    <dbReference type="NCBI Taxonomy" id="152500"/>
    <lineage>
        <taxon>Bacteria</taxon>
        <taxon>Pseudomonadati</taxon>
        <taxon>Pseudomonadota</taxon>
        <taxon>Betaproteobacteria</taxon>
        <taxon>Burkholderiales</taxon>
        <taxon>Burkholderiaceae</taxon>
        <taxon>Burkholderia</taxon>
        <taxon>Burkholderia cepacia complex</taxon>
    </lineage>
</organism>
<dbReference type="Proteomes" id="UP000625568">
    <property type="component" value="Chromosome 2"/>
</dbReference>
<feature type="region of interest" description="Disordered" evidence="1">
    <location>
        <begin position="152"/>
        <end position="174"/>
    </location>
</feature>
<name>A0A892IHQ2_9BURK</name>
<keyword evidence="4" id="KW-1185">Reference proteome</keyword>
<proteinExistence type="predicted"/>
<keyword evidence="2" id="KW-0812">Transmembrane</keyword>